<dbReference type="GO" id="GO:1990116">
    <property type="term" value="P:ribosome-associated ubiquitin-dependent protein catabolic process"/>
    <property type="evidence" value="ECO:0007669"/>
    <property type="project" value="TreeGrafter"/>
</dbReference>
<dbReference type="OrthoDB" id="205993at2759"/>
<dbReference type="GO" id="GO:0072344">
    <property type="term" value="P:rescue of stalled ribosome"/>
    <property type="evidence" value="ECO:0007669"/>
    <property type="project" value="TreeGrafter"/>
</dbReference>
<proteinExistence type="predicted"/>
<evidence type="ECO:0000256" key="1">
    <source>
        <dbReference type="SAM" id="MobiDB-lite"/>
    </source>
</evidence>
<dbReference type="GO" id="GO:1990112">
    <property type="term" value="C:RQC complex"/>
    <property type="evidence" value="ECO:0007669"/>
    <property type="project" value="TreeGrafter"/>
</dbReference>
<gene>
    <name evidence="2" type="ORF">G7Z17_g9429</name>
</gene>
<evidence type="ECO:0000313" key="3">
    <source>
        <dbReference type="Proteomes" id="UP000722485"/>
    </source>
</evidence>
<dbReference type="Pfam" id="PF04910">
    <property type="entry name" value="Tcf25"/>
    <property type="match status" value="1"/>
</dbReference>
<dbReference type="PANTHER" id="PTHR22684:SF0">
    <property type="entry name" value="RIBOSOME QUALITY CONTROL COMPLEX SUBUNIT TCF25"/>
    <property type="match status" value="1"/>
</dbReference>
<protein>
    <submittedName>
        <fullName evidence="2">Uncharacterized protein</fullName>
    </submittedName>
</protein>
<dbReference type="InterPro" id="IPR006994">
    <property type="entry name" value="TCF25/Rqc1"/>
</dbReference>
<organism evidence="2 3">
    <name type="scientific">Cylindrodendrum hubeiense</name>
    <dbReference type="NCBI Taxonomy" id="595255"/>
    <lineage>
        <taxon>Eukaryota</taxon>
        <taxon>Fungi</taxon>
        <taxon>Dikarya</taxon>
        <taxon>Ascomycota</taxon>
        <taxon>Pezizomycotina</taxon>
        <taxon>Sordariomycetes</taxon>
        <taxon>Hypocreomycetidae</taxon>
        <taxon>Hypocreales</taxon>
        <taxon>Nectriaceae</taxon>
        <taxon>Cylindrodendrum</taxon>
    </lineage>
</organism>
<sequence length="472" mass="52632">MREVERAEDGGWTEYAYVHEGDYDAVQAFFFGCVQIGDPMRMVHLLQQVPYHVSTLLQVSSVAKQDQNMALAAELCERALFTFGRVTTSAFRQNIEQGRARLDFRRPENRQFWLAGYHYLKSLIRKGTYRTALEWAKLLYTLDPRDPYAMRHFIHPLAIRAHEAGWLVDFLDEVEATGDNRDTVYLRQSVVLAKLQMGDADGARAELAAGMRRVPWLYCELFQELNLDTPPSIWGISADSNARSFWVKLYIHQAKDLWNNAQATGLLQSVAKDLDKVDLSLLPVDDAPADLGATRLAYLEGQTSLLTVAPRELLDSQPNYEFDPLPPPEEENIFTGEGMRLPWAEKQQRNNTQPSDIEARMLNMFARQAGAGPVPAGLAAAGLGPAEDDDDEALAELQRIDDEELQRDLEEHARGGNGTGLLGTLMQLLGGGGRQAEGDGSSRSQDGQPQEPESLPGAWPEDDDEDGHGGHR</sequence>
<feature type="region of interest" description="Disordered" evidence="1">
    <location>
        <begin position="412"/>
        <end position="472"/>
    </location>
</feature>
<dbReference type="Proteomes" id="UP000722485">
    <property type="component" value="Unassembled WGS sequence"/>
</dbReference>
<evidence type="ECO:0000313" key="2">
    <source>
        <dbReference type="EMBL" id="KAF7545095.1"/>
    </source>
</evidence>
<accession>A0A9P5LDC3</accession>
<comment type="caution">
    <text evidence="2">The sequence shown here is derived from an EMBL/GenBank/DDBJ whole genome shotgun (WGS) entry which is preliminary data.</text>
</comment>
<name>A0A9P5LDC3_9HYPO</name>
<dbReference type="AlphaFoldDB" id="A0A9P5LDC3"/>
<dbReference type="PANTHER" id="PTHR22684">
    <property type="entry name" value="NULP1-RELATED"/>
    <property type="match status" value="1"/>
</dbReference>
<dbReference type="EMBL" id="JAANBB010000270">
    <property type="protein sequence ID" value="KAF7545095.1"/>
    <property type="molecule type" value="Genomic_DNA"/>
</dbReference>
<keyword evidence="3" id="KW-1185">Reference proteome</keyword>
<reference evidence="2" key="1">
    <citation type="submission" date="2020-03" db="EMBL/GenBank/DDBJ databases">
        <title>Draft Genome Sequence of Cylindrodendrum hubeiense.</title>
        <authorList>
            <person name="Buettner E."/>
            <person name="Kellner H."/>
        </authorList>
    </citation>
    <scope>NUCLEOTIDE SEQUENCE</scope>
    <source>
        <strain evidence="2">IHI 201604</strain>
    </source>
</reference>